<dbReference type="RefSeq" id="XP_001013760.2">
    <property type="nucleotide sequence ID" value="XM_001013760.2"/>
</dbReference>
<dbReference type="Proteomes" id="UP000009168">
    <property type="component" value="Unassembled WGS sequence"/>
</dbReference>
<dbReference type="HOGENOM" id="CLU_297809_0_0_1"/>
<dbReference type="eggNOG" id="ENOG502SIDH">
    <property type="taxonomic scope" value="Eukaryota"/>
</dbReference>
<dbReference type="AlphaFoldDB" id="Q23AH7"/>
<organism evidence="3 4">
    <name type="scientific">Tetrahymena thermophila (strain SB210)</name>
    <dbReference type="NCBI Taxonomy" id="312017"/>
    <lineage>
        <taxon>Eukaryota</taxon>
        <taxon>Sar</taxon>
        <taxon>Alveolata</taxon>
        <taxon>Ciliophora</taxon>
        <taxon>Intramacronucleata</taxon>
        <taxon>Oligohymenophorea</taxon>
        <taxon>Hymenostomatida</taxon>
        <taxon>Tetrahymenina</taxon>
        <taxon>Tetrahymenidae</taxon>
        <taxon>Tetrahymena</taxon>
    </lineage>
</organism>
<feature type="region of interest" description="Disordered" evidence="2">
    <location>
        <begin position="48"/>
        <end position="73"/>
    </location>
</feature>
<keyword evidence="1" id="KW-0175">Coiled coil</keyword>
<feature type="coiled-coil region" evidence="1">
    <location>
        <begin position="599"/>
        <end position="633"/>
    </location>
</feature>
<evidence type="ECO:0000256" key="1">
    <source>
        <dbReference type="SAM" id="Coils"/>
    </source>
</evidence>
<feature type="coiled-coil region" evidence="1">
    <location>
        <begin position="978"/>
        <end position="1008"/>
    </location>
</feature>
<dbReference type="OrthoDB" id="313280at2759"/>
<keyword evidence="4" id="KW-1185">Reference proteome</keyword>
<evidence type="ECO:0000313" key="4">
    <source>
        <dbReference type="Proteomes" id="UP000009168"/>
    </source>
</evidence>
<name>Q23AH7_TETTS</name>
<evidence type="ECO:0000256" key="2">
    <source>
        <dbReference type="SAM" id="MobiDB-lite"/>
    </source>
</evidence>
<evidence type="ECO:0000313" key="3">
    <source>
        <dbReference type="EMBL" id="EAR93515.2"/>
    </source>
</evidence>
<feature type="compositionally biased region" description="Polar residues" evidence="2">
    <location>
        <begin position="93"/>
        <end position="116"/>
    </location>
</feature>
<accession>Q23AH7</accession>
<feature type="compositionally biased region" description="Polar residues" evidence="2">
    <location>
        <begin position="123"/>
        <end position="135"/>
    </location>
</feature>
<sequence>MNLPQIGRKVNIQNLLEMDKNIDVPENEKVRQRNPKNLQSKQMTEILGGRLLESSQSTTNVRRPGSRPDTGSKQKILLNNQKQLQINQQFSQPQLGEQNNETNFFNPRSNNLGSKNDQGEADAQQQISQNETPNQVEARRFSQKQDLLYKNKTFQPSLASYNPNIDRMISMYESQDIEYKEKLNNTERVVTMLIEQLNNVERNQQGELRKYKLQLDNERDYRVKLEANLRFIQDQYNQLNHDLQTRVEVLDTKLQRDDRNKNEMREKLILTEQNQKEILFFIRNMQKSETTEILQLRGIMQEKMTEEQSLLQKEREKSKALFMEVVRLGETQERQNEVFNNLQGQFESRIAILEAQLSAGQRSVNQIAQKGDQGINYISDWNEKLERRMQQTEASILSITKEQSKDKDLLSQLEAYHAKMAEDVKVILNTLQSDYDNKLESKVTEIVNRIVMEHEDRIRQHDEMRTNIDMRDRLNQEKSNYEREEMRERYQALDALMRTEFQRKDESIKSLQAIMENQVKGLQNALKFEEQSRNQQEIVFRNEILKMQETFAREYDIFKNQQSNITEKITEMMKIEIQTRLSSDVDLKNLTSAIATDIVSDVNNVKDQMEIQYKKLQDEIRETRLESSQKSEQVSRYVDEEVKKVVEVFGKKHEKTKNMFTKLAEQFKNHLINTDNNRKDVEKRLVGLEKGQEDLRTETYKLVGDTQKAFENRLIEEKLNIELNVQTIAKGLDDKINKVEEESKKDVQFLTQAIENSREMFNNRINNMQSSLEAFQKLCEEQNEQINIKIQDIKADISDFKVKINTALEELQSNVMKELDDISKDLEELQQNTQKELELSKSLIINLQDEVQRFSQEIVLKLKEIIDHQQDTEKEFVLRLEELEQSSMNSFNLIKTTLDTIDNVYKDLETKITELNAETVLDNTLAKAEMDNIKQQISDMFELMNTQHQDMKLTNTHFEQEFVKISEDIDQVKTNLYYELAEANDKKLQKLLENIRNENQQLWKKNVELVDSDFKNIDQLRDNKNSLFTQLNEILITQDEYNKPKIKSK</sequence>
<dbReference type="InParanoid" id="Q23AH7"/>
<feature type="coiled-coil region" evidence="1">
    <location>
        <begin position="183"/>
        <end position="267"/>
    </location>
</feature>
<dbReference type="GeneID" id="7845650"/>
<reference evidence="4" key="1">
    <citation type="journal article" date="2006" name="PLoS Biol.">
        <title>Macronuclear genome sequence of the ciliate Tetrahymena thermophila, a model eukaryote.</title>
        <authorList>
            <person name="Eisen J.A."/>
            <person name="Coyne R.S."/>
            <person name="Wu M."/>
            <person name="Wu D."/>
            <person name="Thiagarajan M."/>
            <person name="Wortman J.R."/>
            <person name="Badger J.H."/>
            <person name="Ren Q."/>
            <person name="Amedeo P."/>
            <person name="Jones K.M."/>
            <person name="Tallon L.J."/>
            <person name="Delcher A.L."/>
            <person name="Salzberg S.L."/>
            <person name="Silva J.C."/>
            <person name="Haas B.J."/>
            <person name="Majoros W.H."/>
            <person name="Farzad M."/>
            <person name="Carlton J.M."/>
            <person name="Smith R.K. Jr."/>
            <person name="Garg J."/>
            <person name="Pearlman R.E."/>
            <person name="Karrer K.M."/>
            <person name="Sun L."/>
            <person name="Manning G."/>
            <person name="Elde N.C."/>
            <person name="Turkewitz A.P."/>
            <person name="Asai D.J."/>
            <person name="Wilkes D.E."/>
            <person name="Wang Y."/>
            <person name="Cai H."/>
            <person name="Collins K."/>
            <person name="Stewart B.A."/>
            <person name="Lee S.R."/>
            <person name="Wilamowska K."/>
            <person name="Weinberg Z."/>
            <person name="Ruzzo W.L."/>
            <person name="Wloga D."/>
            <person name="Gaertig J."/>
            <person name="Frankel J."/>
            <person name="Tsao C.-C."/>
            <person name="Gorovsky M.A."/>
            <person name="Keeling P.J."/>
            <person name="Waller R.F."/>
            <person name="Patron N.J."/>
            <person name="Cherry J.M."/>
            <person name="Stover N.A."/>
            <person name="Krieger C.J."/>
            <person name="del Toro C."/>
            <person name="Ryder H.F."/>
            <person name="Williamson S.C."/>
            <person name="Barbeau R.A."/>
            <person name="Hamilton E.P."/>
            <person name="Orias E."/>
        </authorList>
    </citation>
    <scope>NUCLEOTIDE SEQUENCE [LARGE SCALE GENOMIC DNA]</scope>
    <source>
        <strain evidence="4">SB210</strain>
    </source>
</reference>
<dbReference type="EMBL" id="GG662724">
    <property type="protein sequence ID" value="EAR93515.2"/>
    <property type="molecule type" value="Genomic_DNA"/>
</dbReference>
<dbReference type="KEGG" id="tet:TTHERM_00425820"/>
<protein>
    <submittedName>
        <fullName evidence="3">Uncharacterized protein</fullName>
    </submittedName>
</protein>
<gene>
    <name evidence="3" type="ORF">TTHERM_00425820</name>
</gene>
<feature type="coiled-coil region" evidence="1">
    <location>
        <begin position="812"/>
        <end position="857"/>
    </location>
</feature>
<proteinExistence type="predicted"/>
<feature type="region of interest" description="Disordered" evidence="2">
    <location>
        <begin position="93"/>
        <end position="136"/>
    </location>
</feature>